<evidence type="ECO:0000256" key="9">
    <source>
        <dbReference type="ARBA" id="ARBA00022741"/>
    </source>
</evidence>
<comment type="subcellular location">
    <subcellularLocation>
        <location evidence="3 16">Cytoplasm</location>
    </subcellularLocation>
</comment>
<evidence type="ECO:0000256" key="1">
    <source>
        <dbReference type="ARBA" id="ARBA00001206"/>
    </source>
</evidence>
<feature type="binding site" evidence="16">
    <location>
        <begin position="6"/>
        <end position="13"/>
    </location>
    <ligand>
        <name>ATP</name>
        <dbReference type="ChEBI" id="CHEBI:30616"/>
    </ligand>
</feature>
<comment type="cofactor">
    <cofactor evidence="16">
        <name>NH4(+)</name>
        <dbReference type="ChEBI" id="CHEBI:28938"/>
    </cofactor>
    <cofactor evidence="16">
        <name>K(+)</name>
        <dbReference type="ChEBI" id="CHEBI:29103"/>
    </cofactor>
    <text evidence="16">A monovalent cation. Ammonium or potassium.</text>
</comment>
<comment type="catalytic activity">
    <reaction evidence="1 16">
        <text>(R)-pantothenate + ATP = (R)-4'-phosphopantothenate + ADP + H(+)</text>
        <dbReference type="Rhea" id="RHEA:16373"/>
        <dbReference type="ChEBI" id="CHEBI:10986"/>
        <dbReference type="ChEBI" id="CHEBI:15378"/>
        <dbReference type="ChEBI" id="CHEBI:29032"/>
        <dbReference type="ChEBI" id="CHEBI:30616"/>
        <dbReference type="ChEBI" id="CHEBI:456216"/>
        <dbReference type="EC" id="2.7.1.33"/>
    </reaction>
</comment>
<comment type="function">
    <text evidence="16">Catalyzes the phosphorylation of pantothenate (Pan), the first step in CoA biosynthesis.</text>
</comment>
<feature type="binding site" evidence="16">
    <location>
        <position position="117"/>
    </location>
    <ligand>
        <name>K(+)</name>
        <dbReference type="ChEBI" id="CHEBI:29103"/>
    </ligand>
</feature>
<accession>A0A0A2LMF1</accession>
<feature type="binding site" evidence="16">
    <location>
        <begin position="94"/>
        <end position="97"/>
    </location>
    <ligand>
        <name>substrate</name>
    </ligand>
</feature>
<comment type="caution">
    <text evidence="17">The sequence shown here is derived from an EMBL/GenBank/DDBJ whole genome shotgun (WGS) entry which is preliminary data.</text>
</comment>
<dbReference type="NCBIfam" id="NF009853">
    <property type="entry name" value="PRK13320.1-5"/>
    <property type="match status" value="1"/>
</dbReference>
<keyword evidence="8 16" id="KW-0808">Transferase</keyword>
<dbReference type="Gene3D" id="3.30.420.40">
    <property type="match status" value="2"/>
</dbReference>
<feature type="binding site" evidence="16">
    <location>
        <position position="172"/>
    </location>
    <ligand>
        <name>substrate</name>
    </ligand>
</feature>
<dbReference type="PANTHER" id="PTHR34265:SF1">
    <property type="entry name" value="TYPE III PANTOTHENATE KINASE"/>
    <property type="match status" value="1"/>
</dbReference>
<comment type="similarity">
    <text evidence="14 16">Belongs to the type III pantothenate kinase family.</text>
</comment>
<dbReference type="Pfam" id="PF03309">
    <property type="entry name" value="Pan_kinase"/>
    <property type="match status" value="1"/>
</dbReference>
<protein>
    <recommendedName>
        <fullName evidence="15 16">Type III pantothenate kinase</fullName>
        <ecNumber evidence="6 16">2.7.1.33</ecNumber>
    </recommendedName>
    <alternativeName>
        <fullName evidence="16">PanK-III</fullName>
    </alternativeName>
    <alternativeName>
        <fullName evidence="16">Pantothenic acid kinase</fullName>
    </alternativeName>
</protein>
<dbReference type="GO" id="GO:0005524">
    <property type="term" value="F:ATP binding"/>
    <property type="evidence" value="ECO:0007669"/>
    <property type="project" value="UniProtKB-UniRule"/>
</dbReference>
<keyword evidence="18" id="KW-1185">Reference proteome</keyword>
<evidence type="ECO:0000256" key="5">
    <source>
        <dbReference type="ARBA" id="ARBA00011738"/>
    </source>
</evidence>
<keyword evidence="7 16" id="KW-0963">Cytoplasm</keyword>
<evidence type="ECO:0000256" key="14">
    <source>
        <dbReference type="ARBA" id="ARBA00038036"/>
    </source>
</evidence>
<gene>
    <name evidence="16" type="primary">coaX</name>
    <name evidence="17" type="ORF">Q763_10740</name>
</gene>
<keyword evidence="11 16" id="KW-0067">ATP-binding</keyword>
<dbReference type="RefSeq" id="WP_035134012.1">
    <property type="nucleotide sequence ID" value="NZ_JRLV01000010.1"/>
</dbReference>
<name>A0A0A2LMF1_9FLAO</name>
<dbReference type="GO" id="GO:0015937">
    <property type="term" value="P:coenzyme A biosynthetic process"/>
    <property type="evidence" value="ECO:0007669"/>
    <property type="project" value="UniProtKB-UniRule"/>
</dbReference>
<feature type="binding site" evidence="16">
    <location>
        <position position="120"/>
    </location>
    <ligand>
        <name>ATP</name>
        <dbReference type="ChEBI" id="CHEBI:30616"/>
    </ligand>
</feature>
<keyword evidence="13 16" id="KW-0173">Coenzyme A biosynthesis</keyword>
<keyword evidence="12 16" id="KW-0630">Potassium</keyword>
<dbReference type="CDD" id="cd24015">
    <property type="entry name" value="ASKHA_NBD_PanK-III"/>
    <property type="match status" value="1"/>
</dbReference>
<dbReference type="GO" id="GO:0004594">
    <property type="term" value="F:pantothenate kinase activity"/>
    <property type="evidence" value="ECO:0007669"/>
    <property type="project" value="UniProtKB-UniRule"/>
</dbReference>
<evidence type="ECO:0000313" key="17">
    <source>
        <dbReference type="EMBL" id="KGO80486.1"/>
    </source>
</evidence>
<dbReference type="EC" id="2.7.1.33" evidence="6 16"/>
<evidence type="ECO:0000256" key="15">
    <source>
        <dbReference type="ARBA" id="ARBA00040883"/>
    </source>
</evidence>
<keyword evidence="16" id="KW-0479">Metal-binding</keyword>
<evidence type="ECO:0000256" key="12">
    <source>
        <dbReference type="ARBA" id="ARBA00022958"/>
    </source>
</evidence>
<dbReference type="UniPathway" id="UPA00241">
    <property type="reaction ID" value="UER00352"/>
</dbReference>
<evidence type="ECO:0000256" key="10">
    <source>
        <dbReference type="ARBA" id="ARBA00022777"/>
    </source>
</evidence>
<keyword evidence="9 16" id="KW-0547">Nucleotide-binding</keyword>
<dbReference type="InterPro" id="IPR043129">
    <property type="entry name" value="ATPase_NBD"/>
</dbReference>
<comment type="cofactor">
    <cofactor evidence="2">
        <name>K(+)</name>
        <dbReference type="ChEBI" id="CHEBI:29103"/>
    </cofactor>
</comment>
<sequence>MLLAVDIGNTKIKAAVFEVNALKEKFVFEKNEAEKKIKKIFHQYEKIEVSILSSVGEKEKEVISLLQKHTRVEVVNHTFLFPFINKYATPATLGIDRMVLATGAVLQYPDKNRLVLDAGTCITYDFIDRNNHYLGGAIAPGLQMRYDAMHNFTAKLPLLYPEEPINYIGNSTSGSMHSGAVNGFLHEIEGFIKDYSRDYEDLTVILTGGDAEFLAKRLKNTIFANSNFLLESLNNLYIYKTNND</sequence>
<dbReference type="STRING" id="1406840.Q763_10740"/>
<dbReference type="PANTHER" id="PTHR34265">
    <property type="entry name" value="TYPE III PANTOTHENATE KINASE"/>
    <property type="match status" value="1"/>
</dbReference>
<feature type="active site" description="Proton acceptor" evidence="16">
    <location>
        <position position="96"/>
    </location>
</feature>
<dbReference type="SUPFAM" id="SSF53067">
    <property type="entry name" value="Actin-like ATPase domain"/>
    <property type="match status" value="2"/>
</dbReference>
<feature type="binding site" evidence="16">
    <location>
        <position position="87"/>
    </location>
    <ligand>
        <name>substrate</name>
    </ligand>
</feature>
<proteinExistence type="inferred from homology"/>
<dbReference type="InterPro" id="IPR004619">
    <property type="entry name" value="Type_III_PanK"/>
</dbReference>
<evidence type="ECO:0000256" key="2">
    <source>
        <dbReference type="ARBA" id="ARBA00001958"/>
    </source>
</evidence>
<evidence type="ECO:0000256" key="11">
    <source>
        <dbReference type="ARBA" id="ARBA00022840"/>
    </source>
</evidence>
<evidence type="ECO:0000256" key="4">
    <source>
        <dbReference type="ARBA" id="ARBA00005225"/>
    </source>
</evidence>
<reference evidence="17 18" key="1">
    <citation type="submission" date="2013-09" db="EMBL/GenBank/DDBJ databases">
        <authorList>
            <person name="Zeng Z."/>
            <person name="Chen C."/>
        </authorList>
    </citation>
    <scope>NUCLEOTIDE SEQUENCE [LARGE SCALE GENOMIC DNA]</scope>
    <source>
        <strain evidence="17 18">F44-8</strain>
    </source>
</reference>
<dbReference type="NCBIfam" id="TIGR00671">
    <property type="entry name" value="baf"/>
    <property type="match status" value="1"/>
</dbReference>
<organism evidence="17 18">
    <name type="scientific">Flavobacterium beibuense F44-8</name>
    <dbReference type="NCBI Taxonomy" id="1406840"/>
    <lineage>
        <taxon>Bacteria</taxon>
        <taxon>Pseudomonadati</taxon>
        <taxon>Bacteroidota</taxon>
        <taxon>Flavobacteriia</taxon>
        <taxon>Flavobacteriales</taxon>
        <taxon>Flavobacteriaceae</taxon>
        <taxon>Flavobacterium</taxon>
    </lineage>
</organism>
<evidence type="ECO:0000313" key="18">
    <source>
        <dbReference type="Proteomes" id="UP000030129"/>
    </source>
</evidence>
<evidence type="ECO:0000256" key="3">
    <source>
        <dbReference type="ARBA" id="ARBA00004496"/>
    </source>
</evidence>
<comment type="subunit">
    <text evidence="5 16">Homodimer.</text>
</comment>
<keyword evidence="10 16" id="KW-0418">Kinase</keyword>
<dbReference type="Proteomes" id="UP000030129">
    <property type="component" value="Unassembled WGS sequence"/>
</dbReference>
<evidence type="ECO:0000256" key="8">
    <source>
        <dbReference type="ARBA" id="ARBA00022679"/>
    </source>
</evidence>
<dbReference type="EMBL" id="JRLV01000010">
    <property type="protein sequence ID" value="KGO80486.1"/>
    <property type="molecule type" value="Genomic_DNA"/>
</dbReference>
<dbReference type="GO" id="GO:0005737">
    <property type="term" value="C:cytoplasm"/>
    <property type="evidence" value="ECO:0007669"/>
    <property type="project" value="UniProtKB-SubCell"/>
</dbReference>
<comment type="pathway">
    <text evidence="4 16">Cofactor biosynthesis; coenzyme A biosynthesis; CoA from (R)-pantothenate: step 1/5.</text>
</comment>
<evidence type="ECO:0000256" key="6">
    <source>
        <dbReference type="ARBA" id="ARBA00012102"/>
    </source>
</evidence>
<dbReference type="HAMAP" id="MF_01274">
    <property type="entry name" value="Pantothen_kinase_3"/>
    <property type="match status" value="1"/>
</dbReference>
<evidence type="ECO:0000256" key="13">
    <source>
        <dbReference type="ARBA" id="ARBA00022993"/>
    </source>
</evidence>
<dbReference type="eggNOG" id="COG1521">
    <property type="taxonomic scope" value="Bacteria"/>
</dbReference>
<dbReference type="AlphaFoldDB" id="A0A0A2LMF1"/>
<dbReference type="GO" id="GO:0046872">
    <property type="term" value="F:metal ion binding"/>
    <property type="evidence" value="ECO:0007669"/>
    <property type="project" value="UniProtKB-KW"/>
</dbReference>
<evidence type="ECO:0000256" key="16">
    <source>
        <dbReference type="HAMAP-Rule" id="MF_01274"/>
    </source>
</evidence>
<evidence type="ECO:0000256" key="7">
    <source>
        <dbReference type="ARBA" id="ARBA00022490"/>
    </source>
</evidence>